<comment type="caution">
    <text evidence="7">The sequence shown here is derived from an EMBL/GenBank/DDBJ whole genome shotgun (WGS) entry which is preliminary data.</text>
</comment>
<evidence type="ECO:0000313" key="8">
    <source>
        <dbReference type="Proteomes" id="UP000193387"/>
    </source>
</evidence>
<feature type="transmembrane region" description="Helical" evidence="5">
    <location>
        <begin position="43"/>
        <end position="61"/>
    </location>
</feature>
<keyword evidence="4 5" id="KW-0472">Membrane</keyword>
<name>A0AAJ3NLS8_9MYCO</name>
<evidence type="ECO:0000259" key="6">
    <source>
        <dbReference type="Pfam" id="PF02656"/>
    </source>
</evidence>
<protein>
    <recommendedName>
        <fullName evidence="6">DUF202 domain-containing protein</fullName>
    </recommendedName>
</protein>
<gene>
    <name evidence="7" type="ORF">AWC23_01830</name>
</gene>
<dbReference type="Proteomes" id="UP000193387">
    <property type="component" value="Unassembled WGS sequence"/>
</dbReference>
<dbReference type="RefSeq" id="WP_085257733.1">
    <property type="nucleotide sequence ID" value="NZ_AP022573.1"/>
</dbReference>
<evidence type="ECO:0000256" key="4">
    <source>
        <dbReference type="ARBA" id="ARBA00023136"/>
    </source>
</evidence>
<dbReference type="EMBL" id="LQPR01000056">
    <property type="protein sequence ID" value="ORW67821.1"/>
    <property type="molecule type" value="Genomic_DNA"/>
</dbReference>
<keyword evidence="2 5" id="KW-0812">Transmembrane</keyword>
<evidence type="ECO:0000256" key="3">
    <source>
        <dbReference type="ARBA" id="ARBA00022989"/>
    </source>
</evidence>
<accession>A0AAJ3NLS8</accession>
<reference evidence="7 8" key="1">
    <citation type="submission" date="2016-01" db="EMBL/GenBank/DDBJ databases">
        <title>The new phylogeny of the genus Mycobacterium.</title>
        <authorList>
            <person name="Tarcisio F."/>
            <person name="Conor M."/>
            <person name="Antonella G."/>
            <person name="Elisabetta G."/>
            <person name="Giulia F.S."/>
            <person name="Sara T."/>
            <person name="Anna F."/>
            <person name="Clotilde B."/>
            <person name="Roberto B."/>
            <person name="Veronica D.S."/>
            <person name="Fabio R."/>
            <person name="Monica P."/>
            <person name="Olivier J."/>
            <person name="Enrico T."/>
            <person name="Nicola S."/>
        </authorList>
    </citation>
    <scope>NUCLEOTIDE SEQUENCE [LARGE SCALE GENOMIC DNA]</scope>
    <source>
        <strain evidence="7 8">DSM 44616</strain>
    </source>
</reference>
<sequence length="105" mass="10912">MTSDTGLQPERTVLSWRRTSIALAGNGILVMLKDPLVQNRSPGQLALAGIVVAAATLFYLAGRTRQRILCDRPPCAGPATEVAVAGAAMLALTAAAVAYLVLPLI</sequence>
<feature type="transmembrane region" description="Helical" evidence="5">
    <location>
        <begin position="82"/>
        <end position="102"/>
    </location>
</feature>
<feature type="domain" description="DUF202" evidence="6">
    <location>
        <begin position="4"/>
        <end position="67"/>
    </location>
</feature>
<keyword evidence="3 5" id="KW-1133">Transmembrane helix</keyword>
<dbReference type="GO" id="GO:0012505">
    <property type="term" value="C:endomembrane system"/>
    <property type="evidence" value="ECO:0007669"/>
    <property type="project" value="UniProtKB-SubCell"/>
</dbReference>
<evidence type="ECO:0000256" key="1">
    <source>
        <dbReference type="ARBA" id="ARBA00004127"/>
    </source>
</evidence>
<dbReference type="AlphaFoldDB" id="A0AAJ3NLS8"/>
<organism evidence="7 8">
    <name type="scientific">Mycobacterium saskatchewanense</name>
    <dbReference type="NCBI Taxonomy" id="220927"/>
    <lineage>
        <taxon>Bacteria</taxon>
        <taxon>Bacillati</taxon>
        <taxon>Actinomycetota</taxon>
        <taxon>Actinomycetes</taxon>
        <taxon>Mycobacteriales</taxon>
        <taxon>Mycobacteriaceae</taxon>
        <taxon>Mycobacterium</taxon>
        <taxon>Mycobacterium simiae complex</taxon>
    </lineage>
</organism>
<evidence type="ECO:0000313" key="7">
    <source>
        <dbReference type="EMBL" id="ORW67821.1"/>
    </source>
</evidence>
<evidence type="ECO:0000256" key="2">
    <source>
        <dbReference type="ARBA" id="ARBA00022692"/>
    </source>
</evidence>
<evidence type="ECO:0000256" key="5">
    <source>
        <dbReference type="SAM" id="Phobius"/>
    </source>
</evidence>
<proteinExistence type="predicted"/>
<dbReference type="Pfam" id="PF02656">
    <property type="entry name" value="DUF202"/>
    <property type="match status" value="1"/>
</dbReference>
<keyword evidence="8" id="KW-1185">Reference proteome</keyword>
<dbReference type="InterPro" id="IPR003807">
    <property type="entry name" value="DUF202"/>
</dbReference>
<comment type="subcellular location">
    <subcellularLocation>
        <location evidence="1">Endomembrane system</location>
        <topology evidence="1">Multi-pass membrane protein</topology>
    </subcellularLocation>
</comment>